<sequence>MLEESRQYSKEILELAKGKYDKRDGGDRSKWSIQCDIDSRGVISTHPILLLTHPFNFRPSIKEDQRTEINKECVRSNLGCVDSTPLDSIIRYIYFGILLMIYFGPMLVDPLFLYVPIINLPYVLKIIYHVLRTWWKLNFLEDLPYLDDENEMPTIPKSPIHNILAVLPIPQIIILIFLLTTRDSRSLNIMKFLNLLILL</sequence>
<evidence type="ECO:0000256" key="1">
    <source>
        <dbReference type="SAM" id="Phobius"/>
    </source>
</evidence>
<reference evidence="2 3" key="1">
    <citation type="submission" date="2018-10" db="EMBL/GenBank/DDBJ databases">
        <title>A high-quality apple genome assembly.</title>
        <authorList>
            <person name="Hu J."/>
        </authorList>
    </citation>
    <scope>NUCLEOTIDE SEQUENCE [LARGE SCALE GENOMIC DNA]</scope>
    <source>
        <strain evidence="3">cv. HFTH1</strain>
        <tissue evidence="2">Young leaf</tissue>
    </source>
</reference>
<organism evidence="2 3">
    <name type="scientific">Malus domestica</name>
    <name type="common">Apple</name>
    <name type="synonym">Pyrus malus</name>
    <dbReference type="NCBI Taxonomy" id="3750"/>
    <lineage>
        <taxon>Eukaryota</taxon>
        <taxon>Viridiplantae</taxon>
        <taxon>Streptophyta</taxon>
        <taxon>Embryophyta</taxon>
        <taxon>Tracheophyta</taxon>
        <taxon>Spermatophyta</taxon>
        <taxon>Magnoliopsida</taxon>
        <taxon>eudicotyledons</taxon>
        <taxon>Gunneridae</taxon>
        <taxon>Pentapetalae</taxon>
        <taxon>rosids</taxon>
        <taxon>fabids</taxon>
        <taxon>Rosales</taxon>
        <taxon>Rosaceae</taxon>
        <taxon>Amygdaloideae</taxon>
        <taxon>Maleae</taxon>
        <taxon>Malus</taxon>
    </lineage>
</organism>
<keyword evidence="1" id="KW-0472">Membrane</keyword>
<gene>
    <name evidence="2" type="ORF">DVH24_026774</name>
</gene>
<keyword evidence="1" id="KW-0812">Transmembrane</keyword>
<evidence type="ECO:0000313" key="3">
    <source>
        <dbReference type="Proteomes" id="UP000290289"/>
    </source>
</evidence>
<accession>A0A498K7H0</accession>
<protein>
    <submittedName>
        <fullName evidence="2">Uncharacterized protein</fullName>
    </submittedName>
</protein>
<comment type="caution">
    <text evidence="2">The sequence shown here is derived from an EMBL/GenBank/DDBJ whole genome shotgun (WGS) entry which is preliminary data.</text>
</comment>
<name>A0A498K7H0_MALDO</name>
<dbReference type="EMBL" id="RDQH01000330">
    <property type="protein sequence ID" value="RXI02244.1"/>
    <property type="molecule type" value="Genomic_DNA"/>
</dbReference>
<feature type="transmembrane region" description="Helical" evidence="1">
    <location>
        <begin position="92"/>
        <end position="115"/>
    </location>
</feature>
<feature type="transmembrane region" description="Helical" evidence="1">
    <location>
        <begin position="160"/>
        <end position="181"/>
    </location>
</feature>
<evidence type="ECO:0000313" key="2">
    <source>
        <dbReference type="EMBL" id="RXI02244.1"/>
    </source>
</evidence>
<proteinExistence type="predicted"/>
<keyword evidence="3" id="KW-1185">Reference proteome</keyword>
<dbReference type="AlphaFoldDB" id="A0A498K7H0"/>
<keyword evidence="1" id="KW-1133">Transmembrane helix</keyword>
<dbReference type="Proteomes" id="UP000290289">
    <property type="component" value="Chromosome 4"/>
</dbReference>